<evidence type="ECO:0000256" key="8">
    <source>
        <dbReference type="ARBA" id="ARBA00022679"/>
    </source>
</evidence>
<dbReference type="InterPro" id="IPR000836">
    <property type="entry name" value="PRTase_dom"/>
</dbReference>
<evidence type="ECO:0000256" key="6">
    <source>
        <dbReference type="ARBA" id="ARBA00022490"/>
    </source>
</evidence>
<evidence type="ECO:0000256" key="1">
    <source>
        <dbReference type="ARBA" id="ARBA00000868"/>
    </source>
</evidence>
<evidence type="ECO:0000256" key="7">
    <source>
        <dbReference type="ARBA" id="ARBA00022676"/>
    </source>
</evidence>
<evidence type="ECO:0000256" key="3">
    <source>
        <dbReference type="ARBA" id="ARBA00004659"/>
    </source>
</evidence>
<dbReference type="SUPFAM" id="SSF53271">
    <property type="entry name" value="PRTase-like"/>
    <property type="match status" value="1"/>
</dbReference>
<reference evidence="11" key="1">
    <citation type="submission" date="2022-06" db="EMBL/GenBank/DDBJ databases">
        <title>Alkalimarinus sp. nov., isolated from gut of a Alitta virens.</title>
        <authorList>
            <person name="Yang A.I."/>
            <person name="Shin N.-R."/>
        </authorList>
    </citation>
    <scope>NUCLEOTIDE SEQUENCE</scope>
    <source>
        <strain evidence="11">A2M4</strain>
    </source>
</reference>
<evidence type="ECO:0000256" key="2">
    <source>
        <dbReference type="ARBA" id="ARBA00004496"/>
    </source>
</evidence>
<organism evidence="11 12">
    <name type="scientific">Alkalimarinus alittae</name>
    <dbReference type="NCBI Taxonomy" id="2961619"/>
    <lineage>
        <taxon>Bacteria</taxon>
        <taxon>Pseudomonadati</taxon>
        <taxon>Pseudomonadota</taxon>
        <taxon>Gammaproteobacteria</taxon>
        <taxon>Alteromonadales</taxon>
        <taxon>Alteromonadaceae</taxon>
        <taxon>Alkalimarinus</taxon>
    </lineage>
</organism>
<dbReference type="PANTHER" id="PTHR32315">
    <property type="entry name" value="ADENINE PHOSPHORIBOSYLTRANSFERASE"/>
    <property type="match status" value="1"/>
</dbReference>
<dbReference type="Proteomes" id="UP001163739">
    <property type="component" value="Chromosome"/>
</dbReference>
<dbReference type="InterPro" id="IPR050054">
    <property type="entry name" value="UPRTase/APRTase"/>
</dbReference>
<dbReference type="RefSeq" id="WP_265046148.1">
    <property type="nucleotide sequence ID" value="NZ_CP100390.1"/>
</dbReference>
<comment type="subcellular location">
    <subcellularLocation>
        <location evidence="2">Cytoplasm</location>
    </subcellularLocation>
</comment>
<keyword evidence="9" id="KW-0660">Purine salvage</keyword>
<keyword evidence="12" id="KW-1185">Reference proteome</keyword>
<sequence>MVFDDYLIKSLISRYNDFPTKGISYIDLSRLISTPKAFRMVIDGFVQHYIDANIDRIVAIETNALPFASAVAYGLNCPLSFIRKYKRTPEKWYKELHPGINYEALYIREDECESTDNVLLFDDVVISGHTISTASALVRRSGASINEICCIVALSDCGGVAQAQSLDLNLYPLISL</sequence>
<dbReference type="EMBL" id="CP100390">
    <property type="protein sequence ID" value="UZE94655.1"/>
    <property type="molecule type" value="Genomic_DNA"/>
</dbReference>
<protein>
    <recommendedName>
        <fullName evidence="5">adenine phosphoribosyltransferase</fullName>
        <ecNumber evidence="5">2.4.2.7</ecNumber>
    </recommendedName>
</protein>
<comment type="pathway">
    <text evidence="3">Purine metabolism; AMP biosynthesis via salvage pathway; AMP from adenine: step 1/1.</text>
</comment>
<dbReference type="CDD" id="cd06223">
    <property type="entry name" value="PRTases_typeI"/>
    <property type="match status" value="1"/>
</dbReference>
<keyword evidence="8" id="KW-0808">Transferase</keyword>
<dbReference type="Gene3D" id="3.40.50.2020">
    <property type="match status" value="1"/>
</dbReference>
<feature type="domain" description="Phosphoribosyltransferase" evidence="10">
    <location>
        <begin position="43"/>
        <end position="153"/>
    </location>
</feature>
<evidence type="ECO:0000259" key="10">
    <source>
        <dbReference type="Pfam" id="PF00156"/>
    </source>
</evidence>
<evidence type="ECO:0000313" key="12">
    <source>
        <dbReference type="Proteomes" id="UP001163739"/>
    </source>
</evidence>
<keyword evidence="6" id="KW-0963">Cytoplasm</keyword>
<evidence type="ECO:0000256" key="9">
    <source>
        <dbReference type="ARBA" id="ARBA00022726"/>
    </source>
</evidence>
<comment type="similarity">
    <text evidence="4">Belongs to the purine/pyrimidine phosphoribosyltransferase family.</text>
</comment>
<name>A0ABY6MXV2_9ALTE</name>
<dbReference type="EC" id="2.4.2.7" evidence="5"/>
<evidence type="ECO:0000313" key="11">
    <source>
        <dbReference type="EMBL" id="UZE94655.1"/>
    </source>
</evidence>
<keyword evidence="7" id="KW-0328">Glycosyltransferase</keyword>
<gene>
    <name evidence="11" type="ORF">NKI27_11215</name>
</gene>
<dbReference type="Pfam" id="PF00156">
    <property type="entry name" value="Pribosyltran"/>
    <property type="match status" value="1"/>
</dbReference>
<evidence type="ECO:0000256" key="5">
    <source>
        <dbReference type="ARBA" id="ARBA00011893"/>
    </source>
</evidence>
<dbReference type="PANTHER" id="PTHR32315:SF3">
    <property type="entry name" value="ADENINE PHOSPHORIBOSYLTRANSFERASE"/>
    <property type="match status" value="1"/>
</dbReference>
<dbReference type="InterPro" id="IPR029057">
    <property type="entry name" value="PRTase-like"/>
</dbReference>
<proteinExistence type="inferred from homology"/>
<evidence type="ECO:0000256" key="4">
    <source>
        <dbReference type="ARBA" id="ARBA00008391"/>
    </source>
</evidence>
<comment type="catalytic activity">
    <reaction evidence="1">
        <text>AMP + diphosphate = 5-phospho-alpha-D-ribose 1-diphosphate + adenine</text>
        <dbReference type="Rhea" id="RHEA:16609"/>
        <dbReference type="ChEBI" id="CHEBI:16708"/>
        <dbReference type="ChEBI" id="CHEBI:33019"/>
        <dbReference type="ChEBI" id="CHEBI:58017"/>
        <dbReference type="ChEBI" id="CHEBI:456215"/>
        <dbReference type="EC" id="2.4.2.7"/>
    </reaction>
</comment>
<accession>A0ABY6MXV2</accession>